<keyword evidence="3" id="KW-1185">Reference proteome</keyword>
<feature type="non-terminal residue" evidence="2">
    <location>
        <position position="497"/>
    </location>
</feature>
<evidence type="ECO:0000256" key="1">
    <source>
        <dbReference type="SAM" id="MobiDB-lite"/>
    </source>
</evidence>
<protein>
    <submittedName>
        <fullName evidence="2">Uncharacterized protein</fullName>
    </submittedName>
</protein>
<feature type="region of interest" description="Disordered" evidence="1">
    <location>
        <begin position="174"/>
        <end position="226"/>
    </location>
</feature>
<sequence length="497" mass="52372">MGKQNCVTYVPPRACRSRELRGGILYTDCFCLRRNGLQHDCRRSGCITSSPLCQVYPAPLCEPASVACVRHYANPHAEALSAICKMRRFRCSPCGPMVCYKYEDCGPALQCLPRSAFKRNGLQDCQYFQQGSIRYLCRQGPCPRPCPPPCPPCVRRPPPGKTYVTRFKGKVFGHLQSRGERRRKKGRKRKPAEEDEESRASRRDHVLQLSLHQTQRTPARLPSHGLARARGLADPTPLAAHLRAQAGGGAAGGSPDSGPGSGKKFIVCELKSIAPNVSANKGGSCCKCPTSQTVASQGRGGSCIGSHAFICPSGSAPKPSVALASASSSKCPCTSNPAQSDQNTVFVFDEKTINKILSSFDNKELAATDDMVIGAGGRARKVSKTVAKEEHCSRPGCVHWQPPPPCVWDAPCKADCFEAHPGIQPGRNPLTGGGGQSSSGGSKPAGGASGSQQPRNVMKLLTPECCTGCSAPGGGCGAAAGGGGPAAGLPVMVMKLC</sequence>
<feature type="compositionally biased region" description="Gly residues" evidence="1">
    <location>
        <begin position="431"/>
        <end position="449"/>
    </location>
</feature>
<dbReference type="Proteomes" id="UP000037510">
    <property type="component" value="Unassembled WGS sequence"/>
</dbReference>
<proteinExistence type="predicted"/>
<accession>A0A0L7KT32</accession>
<dbReference type="EMBL" id="JTDY01005944">
    <property type="protein sequence ID" value="KOB66443.1"/>
    <property type="molecule type" value="Genomic_DNA"/>
</dbReference>
<feature type="region of interest" description="Disordered" evidence="1">
    <location>
        <begin position="425"/>
        <end position="454"/>
    </location>
</feature>
<name>A0A0L7KT32_OPEBR</name>
<reference evidence="2 3" key="1">
    <citation type="journal article" date="2015" name="Genome Biol. Evol.">
        <title>The genome of winter moth (Operophtera brumata) provides a genomic perspective on sexual dimorphism and phenology.</title>
        <authorList>
            <person name="Derks M.F."/>
            <person name="Smit S."/>
            <person name="Salis L."/>
            <person name="Schijlen E."/>
            <person name="Bossers A."/>
            <person name="Mateman C."/>
            <person name="Pijl A.S."/>
            <person name="de Ridder D."/>
            <person name="Groenen M.A."/>
            <person name="Visser M.E."/>
            <person name="Megens H.J."/>
        </authorList>
    </citation>
    <scope>NUCLEOTIDE SEQUENCE [LARGE SCALE GENOMIC DNA]</scope>
    <source>
        <strain evidence="2">WM2013NL</strain>
        <tissue evidence="2">Head and thorax</tissue>
    </source>
</reference>
<dbReference type="STRING" id="104452.A0A0L7KT32"/>
<evidence type="ECO:0000313" key="3">
    <source>
        <dbReference type="Proteomes" id="UP000037510"/>
    </source>
</evidence>
<feature type="compositionally biased region" description="Basic residues" evidence="1">
    <location>
        <begin position="180"/>
        <end position="190"/>
    </location>
</feature>
<evidence type="ECO:0000313" key="2">
    <source>
        <dbReference type="EMBL" id="KOB66443.1"/>
    </source>
</evidence>
<gene>
    <name evidence="2" type="ORF">OBRU01_14994</name>
</gene>
<comment type="caution">
    <text evidence="2">The sequence shown here is derived from an EMBL/GenBank/DDBJ whole genome shotgun (WGS) entry which is preliminary data.</text>
</comment>
<organism evidence="2 3">
    <name type="scientific">Operophtera brumata</name>
    <name type="common">Winter moth</name>
    <name type="synonym">Phalaena brumata</name>
    <dbReference type="NCBI Taxonomy" id="104452"/>
    <lineage>
        <taxon>Eukaryota</taxon>
        <taxon>Metazoa</taxon>
        <taxon>Ecdysozoa</taxon>
        <taxon>Arthropoda</taxon>
        <taxon>Hexapoda</taxon>
        <taxon>Insecta</taxon>
        <taxon>Pterygota</taxon>
        <taxon>Neoptera</taxon>
        <taxon>Endopterygota</taxon>
        <taxon>Lepidoptera</taxon>
        <taxon>Glossata</taxon>
        <taxon>Ditrysia</taxon>
        <taxon>Geometroidea</taxon>
        <taxon>Geometridae</taxon>
        <taxon>Larentiinae</taxon>
        <taxon>Operophtera</taxon>
    </lineage>
</organism>
<feature type="non-terminal residue" evidence="2">
    <location>
        <position position="1"/>
    </location>
</feature>
<dbReference type="AlphaFoldDB" id="A0A0L7KT32"/>